<evidence type="ECO:0000256" key="1">
    <source>
        <dbReference type="SAM" id="Phobius"/>
    </source>
</evidence>
<dbReference type="KEGG" id="ptan:CRYO30217_02071"/>
<keyword evidence="1" id="KW-0472">Membrane</keyword>
<sequence length="159" mass="17754">MENSQCNLDNDIIVNMNKVKAILIATAVAFVVMFTLGGVWNALILEDFYISNSPEILRPAEEFNLGVIALGYLILTLIMAFIVMVNMGENPKFVGGFMFGATFGLAATLPLYLILFGRWDFSLNYAMVDTGWHFFEQGIGGLLMTALYFKLYNPKNIND</sequence>
<protein>
    <recommendedName>
        <fullName evidence="4">DUF1761 domain-containing protein</fullName>
    </recommendedName>
</protein>
<organism evidence="2 3">
    <name type="scientific">Parvicella tangerina</name>
    <dbReference type="NCBI Taxonomy" id="2829795"/>
    <lineage>
        <taxon>Bacteria</taxon>
        <taxon>Pseudomonadati</taxon>
        <taxon>Bacteroidota</taxon>
        <taxon>Flavobacteriia</taxon>
        <taxon>Flavobacteriales</taxon>
        <taxon>Parvicellaceae</taxon>
        <taxon>Parvicella</taxon>
    </lineage>
</organism>
<keyword evidence="3" id="KW-1185">Reference proteome</keyword>
<name>A0A916NBF4_9FLAO</name>
<dbReference type="AlphaFoldDB" id="A0A916NBF4"/>
<feature type="transmembrane region" description="Helical" evidence="1">
    <location>
        <begin position="131"/>
        <end position="149"/>
    </location>
</feature>
<proteinExistence type="predicted"/>
<evidence type="ECO:0008006" key="4">
    <source>
        <dbReference type="Google" id="ProtNLM"/>
    </source>
</evidence>
<reference evidence="2" key="1">
    <citation type="submission" date="2021-04" db="EMBL/GenBank/DDBJ databases">
        <authorList>
            <person name="Rodrigo-Torres L."/>
            <person name="Arahal R. D."/>
            <person name="Lucena T."/>
        </authorList>
    </citation>
    <scope>NUCLEOTIDE SEQUENCE</scope>
    <source>
        <strain evidence="2">AS29M-1</strain>
    </source>
</reference>
<evidence type="ECO:0000313" key="3">
    <source>
        <dbReference type="Proteomes" id="UP000683507"/>
    </source>
</evidence>
<keyword evidence="1" id="KW-0812">Transmembrane</keyword>
<dbReference type="InterPro" id="IPR018687">
    <property type="entry name" value="DUF2177_membr"/>
</dbReference>
<feature type="transmembrane region" description="Helical" evidence="1">
    <location>
        <begin position="63"/>
        <end position="85"/>
    </location>
</feature>
<dbReference type="EMBL" id="OU015584">
    <property type="protein sequence ID" value="CAG5083028.1"/>
    <property type="molecule type" value="Genomic_DNA"/>
</dbReference>
<dbReference type="Pfam" id="PF09945">
    <property type="entry name" value="DUF2177"/>
    <property type="match status" value="1"/>
</dbReference>
<feature type="transmembrane region" description="Helical" evidence="1">
    <location>
        <begin position="97"/>
        <end position="119"/>
    </location>
</feature>
<gene>
    <name evidence="2" type="ORF">CRYO30217_02071</name>
</gene>
<evidence type="ECO:0000313" key="2">
    <source>
        <dbReference type="EMBL" id="CAG5083028.1"/>
    </source>
</evidence>
<keyword evidence="1" id="KW-1133">Transmembrane helix</keyword>
<dbReference type="Proteomes" id="UP000683507">
    <property type="component" value="Chromosome"/>
</dbReference>
<accession>A0A916NBF4</accession>
<feature type="transmembrane region" description="Helical" evidence="1">
    <location>
        <begin position="21"/>
        <end position="43"/>
    </location>
</feature>